<accession>A0AAV2KB30</accession>
<dbReference type="EMBL" id="OZ035839">
    <property type="protein sequence ID" value="CAL1585165.1"/>
    <property type="molecule type" value="Genomic_DNA"/>
</dbReference>
<feature type="transmembrane region" description="Helical" evidence="1">
    <location>
        <begin position="42"/>
        <end position="62"/>
    </location>
</feature>
<name>A0AAV2KB30_KNICA</name>
<keyword evidence="1" id="KW-0472">Membrane</keyword>
<gene>
    <name evidence="2" type="ORF">KC01_LOCUS15408</name>
</gene>
<evidence type="ECO:0000313" key="3">
    <source>
        <dbReference type="Proteomes" id="UP001497482"/>
    </source>
</evidence>
<reference evidence="2 3" key="1">
    <citation type="submission" date="2024-04" db="EMBL/GenBank/DDBJ databases">
        <authorList>
            <person name="Waldvogel A.-M."/>
            <person name="Schoenle A."/>
        </authorList>
    </citation>
    <scope>NUCLEOTIDE SEQUENCE [LARGE SCALE GENOMIC DNA]</scope>
</reference>
<dbReference type="AlphaFoldDB" id="A0AAV2KB30"/>
<keyword evidence="1" id="KW-0812">Transmembrane</keyword>
<proteinExistence type="predicted"/>
<keyword evidence="3" id="KW-1185">Reference proteome</keyword>
<dbReference type="Proteomes" id="UP001497482">
    <property type="component" value="Chromosome 17"/>
</dbReference>
<keyword evidence="1" id="KW-1133">Transmembrane helix</keyword>
<sequence>MLASVWCVLNRHRVCICEDHSVTLLVCGVFTTETDTRSEVSWLRLGGVWVVSGWCLDGVWVVSGWCLGGVWVVFGWCLDGVWMVFGWWAL</sequence>
<evidence type="ECO:0000256" key="1">
    <source>
        <dbReference type="SAM" id="Phobius"/>
    </source>
</evidence>
<evidence type="ECO:0000313" key="2">
    <source>
        <dbReference type="EMBL" id="CAL1585165.1"/>
    </source>
</evidence>
<feature type="transmembrane region" description="Helical" evidence="1">
    <location>
        <begin position="68"/>
        <end position="89"/>
    </location>
</feature>
<organism evidence="2 3">
    <name type="scientific">Knipowitschia caucasica</name>
    <name type="common">Caucasian dwarf goby</name>
    <name type="synonym">Pomatoschistus caucasicus</name>
    <dbReference type="NCBI Taxonomy" id="637954"/>
    <lineage>
        <taxon>Eukaryota</taxon>
        <taxon>Metazoa</taxon>
        <taxon>Chordata</taxon>
        <taxon>Craniata</taxon>
        <taxon>Vertebrata</taxon>
        <taxon>Euteleostomi</taxon>
        <taxon>Actinopterygii</taxon>
        <taxon>Neopterygii</taxon>
        <taxon>Teleostei</taxon>
        <taxon>Neoteleostei</taxon>
        <taxon>Acanthomorphata</taxon>
        <taxon>Gobiaria</taxon>
        <taxon>Gobiiformes</taxon>
        <taxon>Gobioidei</taxon>
        <taxon>Gobiidae</taxon>
        <taxon>Gobiinae</taxon>
        <taxon>Knipowitschia</taxon>
    </lineage>
</organism>
<protein>
    <submittedName>
        <fullName evidence="2">Uncharacterized protein</fullName>
    </submittedName>
</protein>